<gene>
    <name evidence="2" type="ORF">NCTC8139_03772</name>
</gene>
<feature type="compositionally biased region" description="Basic and acidic residues" evidence="1">
    <location>
        <begin position="128"/>
        <end position="138"/>
    </location>
</feature>
<dbReference type="AlphaFoldDB" id="A0ABD7V760"/>
<comment type="caution">
    <text evidence="2">The sequence shown here is derived from an EMBL/GenBank/DDBJ whole genome shotgun (WGS) entry which is preliminary data.</text>
</comment>
<evidence type="ECO:0000313" key="3">
    <source>
        <dbReference type="Proteomes" id="UP000360750"/>
    </source>
</evidence>
<dbReference type="EMBL" id="CAACYD010000007">
    <property type="protein sequence ID" value="VFA90190.1"/>
    <property type="molecule type" value="Genomic_DNA"/>
</dbReference>
<evidence type="ECO:0000313" key="2">
    <source>
        <dbReference type="EMBL" id="VFA90190.1"/>
    </source>
</evidence>
<dbReference type="Proteomes" id="UP000360750">
    <property type="component" value="Unassembled WGS sequence"/>
</dbReference>
<sequence length="149" mass="16116">MLIVSSAVGVDADNRTITRTVVGPAQPSTLTWTRFARIEARLACNVFLPNEISVIRPGLSFAEIDGLTDADPPTVTPGTPLIVTFAFGPTDEPNPNVAPSLTSTWHPDNQKLLEDRGLHRLGRLTPLRRGDQGTDPRRLNRPGSDGDLV</sequence>
<proteinExistence type="predicted"/>
<organism evidence="2 3">
    <name type="scientific">Gordonia paraffinivorans</name>
    <dbReference type="NCBI Taxonomy" id="175628"/>
    <lineage>
        <taxon>Bacteria</taxon>
        <taxon>Bacillati</taxon>
        <taxon>Actinomycetota</taxon>
        <taxon>Actinomycetes</taxon>
        <taxon>Mycobacteriales</taxon>
        <taxon>Gordoniaceae</taxon>
        <taxon>Gordonia</taxon>
    </lineage>
</organism>
<name>A0ABD7V760_9ACTN</name>
<accession>A0ABD7V760</accession>
<protein>
    <submittedName>
        <fullName evidence="2">Uncharacterized protein</fullName>
    </submittedName>
</protein>
<feature type="region of interest" description="Disordered" evidence="1">
    <location>
        <begin position="116"/>
        <end position="149"/>
    </location>
</feature>
<evidence type="ECO:0000256" key="1">
    <source>
        <dbReference type="SAM" id="MobiDB-lite"/>
    </source>
</evidence>
<reference evidence="2 3" key="1">
    <citation type="submission" date="2019-02" db="EMBL/GenBank/DDBJ databases">
        <authorList>
            <consortium name="Pathogen Informatics"/>
        </authorList>
    </citation>
    <scope>NUCLEOTIDE SEQUENCE [LARGE SCALE GENOMIC DNA]</scope>
    <source>
        <strain evidence="2 3">3012STDY6756503</strain>
    </source>
</reference>